<organism evidence="2">
    <name type="scientific">Prunus dulcis</name>
    <name type="common">Almond</name>
    <name type="synonym">Amygdalus dulcis</name>
    <dbReference type="NCBI Taxonomy" id="3755"/>
    <lineage>
        <taxon>Eukaryota</taxon>
        <taxon>Viridiplantae</taxon>
        <taxon>Streptophyta</taxon>
        <taxon>Embryophyta</taxon>
        <taxon>Tracheophyta</taxon>
        <taxon>Spermatophyta</taxon>
        <taxon>Magnoliopsida</taxon>
        <taxon>eudicotyledons</taxon>
        <taxon>Gunneridae</taxon>
        <taxon>Pentapetalae</taxon>
        <taxon>rosids</taxon>
        <taxon>fabids</taxon>
        <taxon>Rosales</taxon>
        <taxon>Rosaceae</taxon>
        <taxon>Amygdaloideae</taxon>
        <taxon>Amygdaleae</taxon>
        <taxon>Prunus</taxon>
    </lineage>
</organism>
<name>A0A5H2XJS7_PRUDU</name>
<sequence length="406" mass="46476">MLKFQSCLREIRSRATDVHDKEKGIKITKKDREKLNVQLLHTTIFLLLLDWLPQQLLSNEHIIAKPLFLLAVFALAKLMNAMKITASFLLLILNTIVSADIDPEERLLDSSLIDFDRASLLYAIGNNNVSIDLPAHIFRAICLAATPDDYYETHSAFWTDETSEESVVGFTPPPAPASQPSLPQLNQPPLSQTKSFEKFSIKLRKSMARLANEVVKLTVQDKYNLKFALFPTHILRHIYQLQFLACIQIRKRKKIHWHKQLVRRQTPKGVFGKSNEPQLRGEDVLAVISKIPNLSRLQVLKAVHMLLNTNPEEVLLLKYLPDDEKTEWIILLIKSVADYCNIQKDVSSESKAQVCVLHGQLDRLRKGRNHKSNEGDYVSPLIPRDDPQNEMENHVLICHLKQIIVN</sequence>
<evidence type="ECO:0000256" key="1">
    <source>
        <dbReference type="SAM" id="MobiDB-lite"/>
    </source>
</evidence>
<evidence type="ECO:0000313" key="2">
    <source>
        <dbReference type="EMBL" id="BBN67544.1"/>
    </source>
</evidence>
<dbReference type="AlphaFoldDB" id="A0A5H2XJS7"/>
<gene>
    <name evidence="2" type="ORF">Prudu_108S000300</name>
</gene>
<accession>A0A5H2XJS7</accession>
<feature type="compositionally biased region" description="Low complexity" evidence="1">
    <location>
        <begin position="178"/>
        <end position="188"/>
    </location>
</feature>
<feature type="region of interest" description="Disordered" evidence="1">
    <location>
        <begin position="168"/>
        <end position="188"/>
    </location>
</feature>
<reference evidence="2" key="1">
    <citation type="journal article" date="2019" name="Science">
        <title>Mutation of a bHLH transcription factor allowed almond domestication.</title>
        <authorList>
            <person name="Sanchez-Perez R."/>
            <person name="Pavan S."/>
            <person name="Mazzeo R."/>
            <person name="Moldovan C."/>
            <person name="Aiese Cigliano R."/>
            <person name="Del Cueto J."/>
            <person name="Ricciardi F."/>
            <person name="Lotti C."/>
            <person name="Ricciardi L."/>
            <person name="Dicenta F."/>
            <person name="Lopez-Marques R.L."/>
            <person name="Lindberg Moller B."/>
        </authorList>
    </citation>
    <scope>NUCLEOTIDE SEQUENCE</scope>
</reference>
<protein>
    <submittedName>
        <fullName evidence="2">Mevalonate diphosphate decarboxylase 1</fullName>
    </submittedName>
</protein>
<dbReference type="EMBL" id="AP020445">
    <property type="protein sequence ID" value="BBN67544.1"/>
    <property type="molecule type" value="Genomic_DNA"/>
</dbReference>
<proteinExistence type="predicted"/>